<name>A0A4P9XYI0_9FUNG</name>
<reference evidence="3" key="1">
    <citation type="journal article" date="2018" name="Nat. Microbiol.">
        <title>Leveraging single-cell genomics to expand the fungal tree of life.</title>
        <authorList>
            <person name="Ahrendt S.R."/>
            <person name="Quandt C.A."/>
            <person name="Ciobanu D."/>
            <person name="Clum A."/>
            <person name="Salamov A."/>
            <person name="Andreopoulos B."/>
            <person name="Cheng J.F."/>
            <person name="Woyke T."/>
            <person name="Pelin A."/>
            <person name="Henrissat B."/>
            <person name="Reynolds N.K."/>
            <person name="Benny G.L."/>
            <person name="Smith M.E."/>
            <person name="James T.Y."/>
            <person name="Grigoriev I.V."/>
        </authorList>
    </citation>
    <scope>NUCLEOTIDE SEQUENCE [LARGE SCALE GENOMIC DNA]</scope>
    <source>
        <strain evidence="3">RSA 1356</strain>
    </source>
</reference>
<dbReference type="EMBL" id="KZ992438">
    <property type="protein sequence ID" value="RKP10761.1"/>
    <property type="molecule type" value="Genomic_DNA"/>
</dbReference>
<keyword evidence="1" id="KW-0472">Membrane</keyword>
<keyword evidence="3" id="KW-1185">Reference proteome</keyword>
<gene>
    <name evidence="2" type="ORF">THASP1DRAFT_21580</name>
</gene>
<feature type="transmembrane region" description="Helical" evidence="1">
    <location>
        <begin position="12"/>
        <end position="30"/>
    </location>
</feature>
<protein>
    <submittedName>
        <fullName evidence="2">Uncharacterized protein</fullName>
    </submittedName>
</protein>
<keyword evidence="1" id="KW-1133">Transmembrane helix</keyword>
<evidence type="ECO:0000313" key="3">
    <source>
        <dbReference type="Proteomes" id="UP000271241"/>
    </source>
</evidence>
<proteinExistence type="predicted"/>
<keyword evidence="1" id="KW-0812">Transmembrane</keyword>
<dbReference type="AlphaFoldDB" id="A0A4P9XYI0"/>
<dbReference type="Proteomes" id="UP000271241">
    <property type="component" value="Unassembled WGS sequence"/>
</dbReference>
<evidence type="ECO:0000313" key="2">
    <source>
        <dbReference type="EMBL" id="RKP10761.1"/>
    </source>
</evidence>
<sequence>MALTISAVSTKALFAVTLPASTLIATRYAVILIRCGCWRILTLPMTGVVIGYGVFVHEAMSASTTLVSLAAIWCICRASYQAHTLIHGTVLTIIACSQSWWQRVHQQRSDGNG</sequence>
<accession>A0A4P9XYI0</accession>
<feature type="transmembrane region" description="Helical" evidence="1">
    <location>
        <begin position="61"/>
        <end position="80"/>
    </location>
</feature>
<organism evidence="2 3">
    <name type="scientific">Thamnocephalis sphaerospora</name>
    <dbReference type="NCBI Taxonomy" id="78915"/>
    <lineage>
        <taxon>Eukaryota</taxon>
        <taxon>Fungi</taxon>
        <taxon>Fungi incertae sedis</taxon>
        <taxon>Zoopagomycota</taxon>
        <taxon>Zoopagomycotina</taxon>
        <taxon>Zoopagomycetes</taxon>
        <taxon>Zoopagales</taxon>
        <taxon>Sigmoideomycetaceae</taxon>
        <taxon>Thamnocephalis</taxon>
    </lineage>
</organism>
<evidence type="ECO:0000256" key="1">
    <source>
        <dbReference type="SAM" id="Phobius"/>
    </source>
</evidence>